<reference evidence="2 3" key="1">
    <citation type="submission" date="2019-05" db="EMBL/GenBank/DDBJ databases">
        <title>Another draft genome of Portunus trituberculatus and its Hox gene families provides insights of decapod evolution.</title>
        <authorList>
            <person name="Jeong J.-H."/>
            <person name="Song I."/>
            <person name="Kim S."/>
            <person name="Choi T."/>
            <person name="Kim D."/>
            <person name="Ryu S."/>
            <person name="Kim W."/>
        </authorList>
    </citation>
    <scope>NUCLEOTIDE SEQUENCE [LARGE SCALE GENOMIC DNA]</scope>
    <source>
        <tissue evidence="2">Muscle</tissue>
    </source>
</reference>
<proteinExistence type="predicted"/>
<evidence type="ECO:0000313" key="3">
    <source>
        <dbReference type="Proteomes" id="UP000324222"/>
    </source>
</evidence>
<feature type="region of interest" description="Disordered" evidence="1">
    <location>
        <begin position="1"/>
        <end position="23"/>
    </location>
</feature>
<evidence type="ECO:0000313" key="2">
    <source>
        <dbReference type="EMBL" id="MPC73388.1"/>
    </source>
</evidence>
<accession>A0A5B7HXG9</accession>
<dbReference type="AlphaFoldDB" id="A0A5B7HXG9"/>
<organism evidence="2 3">
    <name type="scientific">Portunus trituberculatus</name>
    <name type="common">Swimming crab</name>
    <name type="synonym">Neptunus trituberculatus</name>
    <dbReference type="NCBI Taxonomy" id="210409"/>
    <lineage>
        <taxon>Eukaryota</taxon>
        <taxon>Metazoa</taxon>
        <taxon>Ecdysozoa</taxon>
        <taxon>Arthropoda</taxon>
        <taxon>Crustacea</taxon>
        <taxon>Multicrustacea</taxon>
        <taxon>Malacostraca</taxon>
        <taxon>Eumalacostraca</taxon>
        <taxon>Eucarida</taxon>
        <taxon>Decapoda</taxon>
        <taxon>Pleocyemata</taxon>
        <taxon>Brachyura</taxon>
        <taxon>Eubrachyura</taxon>
        <taxon>Portunoidea</taxon>
        <taxon>Portunidae</taxon>
        <taxon>Portuninae</taxon>
        <taxon>Portunus</taxon>
    </lineage>
</organism>
<feature type="region of interest" description="Disordered" evidence="1">
    <location>
        <begin position="47"/>
        <end position="80"/>
    </location>
</feature>
<comment type="caution">
    <text evidence="2">The sequence shown here is derived from an EMBL/GenBank/DDBJ whole genome shotgun (WGS) entry which is preliminary data.</text>
</comment>
<keyword evidence="3" id="KW-1185">Reference proteome</keyword>
<name>A0A5B7HXG9_PORTR</name>
<sequence>MSTLGDAASHLRSCRGGHRPKLAPRGILVSQLVPSCGAPHLAQVMLRRDTKSSGVQHTAAPQRHGHSTTRRTSGPDTRGA</sequence>
<dbReference type="Proteomes" id="UP000324222">
    <property type="component" value="Unassembled WGS sequence"/>
</dbReference>
<feature type="compositionally biased region" description="Polar residues" evidence="1">
    <location>
        <begin position="70"/>
        <end position="80"/>
    </location>
</feature>
<protein>
    <submittedName>
        <fullName evidence="2">Uncharacterized protein</fullName>
    </submittedName>
</protein>
<gene>
    <name evidence="2" type="ORF">E2C01_067715</name>
</gene>
<evidence type="ECO:0000256" key="1">
    <source>
        <dbReference type="SAM" id="MobiDB-lite"/>
    </source>
</evidence>
<dbReference type="EMBL" id="VSRR010036690">
    <property type="protein sequence ID" value="MPC73388.1"/>
    <property type="molecule type" value="Genomic_DNA"/>
</dbReference>
<feature type="compositionally biased region" description="Basic residues" evidence="1">
    <location>
        <begin position="12"/>
        <end position="22"/>
    </location>
</feature>